<evidence type="ECO:0000313" key="1">
    <source>
        <dbReference type="EMBL" id="OGF31818.1"/>
    </source>
</evidence>
<dbReference type="AlphaFoldDB" id="A0A1F5SYL4"/>
<gene>
    <name evidence="1" type="ORF">A2478_05030</name>
</gene>
<comment type="caution">
    <text evidence="1">The sequence shown here is derived from an EMBL/GenBank/DDBJ whole genome shotgun (WGS) entry which is preliminary data.</text>
</comment>
<accession>A0A1F5SYL4</accession>
<evidence type="ECO:0000313" key="2">
    <source>
        <dbReference type="Proteomes" id="UP000179001"/>
    </source>
</evidence>
<name>A0A1F5SYL4_9BACT</name>
<protein>
    <submittedName>
        <fullName evidence="1">Uncharacterized protein</fullName>
    </submittedName>
</protein>
<organism evidence="1 2">
    <name type="scientific">Candidatus Falkowbacteria bacterium RIFOXYC2_FULL_36_12</name>
    <dbReference type="NCBI Taxonomy" id="1798002"/>
    <lineage>
        <taxon>Bacteria</taxon>
        <taxon>Candidatus Falkowiibacteriota</taxon>
    </lineage>
</organism>
<dbReference type="Proteomes" id="UP000179001">
    <property type="component" value="Unassembled WGS sequence"/>
</dbReference>
<sequence length="81" mass="8982">MVLPQKGDFVHINLTSGAIIDFSVVLIIQKPYNRFIIIGFAGKKNQLTALYYDQTTNVMKYSFNPTGTSGGGRTEVVKLKN</sequence>
<dbReference type="STRING" id="1798002.A2478_05030"/>
<reference evidence="1 2" key="1">
    <citation type="journal article" date="2016" name="Nat. Commun.">
        <title>Thousands of microbial genomes shed light on interconnected biogeochemical processes in an aquifer system.</title>
        <authorList>
            <person name="Anantharaman K."/>
            <person name="Brown C.T."/>
            <person name="Hug L.A."/>
            <person name="Sharon I."/>
            <person name="Castelle C.J."/>
            <person name="Probst A.J."/>
            <person name="Thomas B.C."/>
            <person name="Singh A."/>
            <person name="Wilkins M.J."/>
            <person name="Karaoz U."/>
            <person name="Brodie E.L."/>
            <person name="Williams K.H."/>
            <person name="Hubbard S.S."/>
            <person name="Banfield J.F."/>
        </authorList>
    </citation>
    <scope>NUCLEOTIDE SEQUENCE [LARGE SCALE GENOMIC DNA]</scope>
</reference>
<proteinExistence type="predicted"/>
<dbReference type="EMBL" id="MFGJ01000007">
    <property type="protein sequence ID" value="OGF31818.1"/>
    <property type="molecule type" value="Genomic_DNA"/>
</dbReference>